<keyword evidence="4" id="KW-1185">Reference proteome</keyword>
<keyword evidence="1" id="KW-0732">Signal</keyword>
<gene>
    <name evidence="3" type="ORF">FSB73_20560</name>
</gene>
<name>A0A5B8VQL1_9BACT</name>
<feature type="chain" id="PRO_5022732828" evidence="1">
    <location>
        <begin position="41"/>
        <end position="392"/>
    </location>
</feature>
<accession>A0A5B8VQL1</accession>
<dbReference type="EMBL" id="CP042434">
    <property type="protein sequence ID" value="QEC73699.1"/>
    <property type="molecule type" value="Genomic_DNA"/>
</dbReference>
<dbReference type="AlphaFoldDB" id="A0A5B8VQL1"/>
<proteinExistence type="predicted"/>
<dbReference type="NCBIfam" id="TIGR04183">
    <property type="entry name" value="Por_Secre_tail"/>
    <property type="match status" value="1"/>
</dbReference>
<dbReference type="Proteomes" id="UP000321291">
    <property type="component" value="Chromosome"/>
</dbReference>
<dbReference type="SUPFAM" id="SSF49785">
    <property type="entry name" value="Galactose-binding domain-like"/>
    <property type="match status" value="1"/>
</dbReference>
<sequence>MNTIYYVPFVIQMTKLKHMKRQIGIFCLIVACLQSGFTYAQSSENFDEITVDQNGYSFGSSNPRIFGNWSLGLIDADGNYTDPNSSYVDVTNKKFDAGGTNLANGTNDKALHITGFLNVSKTFIMKSTDATPTPFALASFAVDGENATWRAEGWLNGAQVVSYDFTTIAGEIYQISLTDSKWNNIDEFRIEQANGSADIDLYLDDIEISSALPVTLAHFQATAVGSGIQLAWQMGVENTIKSFTIQRSLDGINFTDIASIAVKTAANQHSYQYLDQTPAVGLIYYRIKLISNMEGRNDYSQIISLIQTQTAKNWKVSPNPAQSQVTITAPSIQKTTVTADVINSSGIKVHTEQLQPGNSAWLFSLPAIAHGIYYLNIHGESGHITTLELIKK</sequence>
<feature type="domain" description="Secretion system C-terminal sorting" evidence="2">
    <location>
        <begin position="317"/>
        <end position="384"/>
    </location>
</feature>
<evidence type="ECO:0000313" key="4">
    <source>
        <dbReference type="Proteomes" id="UP000321291"/>
    </source>
</evidence>
<dbReference type="OrthoDB" id="681093at2"/>
<evidence type="ECO:0000313" key="3">
    <source>
        <dbReference type="EMBL" id="QEC73699.1"/>
    </source>
</evidence>
<dbReference type="InterPro" id="IPR026444">
    <property type="entry name" value="Secre_tail"/>
</dbReference>
<evidence type="ECO:0000259" key="2">
    <source>
        <dbReference type="Pfam" id="PF18962"/>
    </source>
</evidence>
<feature type="signal peptide" evidence="1">
    <location>
        <begin position="1"/>
        <end position="40"/>
    </location>
</feature>
<dbReference type="RefSeq" id="WP_146786594.1">
    <property type="nucleotide sequence ID" value="NZ_CP042434.1"/>
</dbReference>
<organism evidence="3 4">
    <name type="scientific">Arachidicoccus ginsenosidivorans</name>
    <dbReference type="NCBI Taxonomy" id="496057"/>
    <lineage>
        <taxon>Bacteria</taxon>
        <taxon>Pseudomonadati</taxon>
        <taxon>Bacteroidota</taxon>
        <taxon>Chitinophagia</taxon>
        <taxon>Chitinophagales</taxon>
        <taxon>Chitinophagaceae</taxon>
        <taxon>Arachidicoccus</taxon>
    </lineage>
</organism>
<dbReference type="InterPro" id="IPR008979">
    <property type="entry name" value="Galactose-bd-like_sf"/>
</dbReference>
<dbReference type="Gene3D" id="2.60.40.10">
    <property type="entry name" value="Immunoglobulins"/>
    <property type="match status" value="1"/>
</dbReference>
<reference evidence="3 4" key="1">
    <citation type="journal article" date="2017" name="Int. J. Syst. Evol. Microbiol.">
        <title>Arachidicoccus ginsenosidivorans sp. nov., with ginsenoside-converting activity isolated from ginseng cultivating soil.</title>
        <authorList>
            <person name="Siddiqi M.Z."/>
            <person name="Aslam Z."/>
            <person name="Im W.T."/>
        </authorList>
    </citation>
    <scope>NUCLEOTIDE SEQUENCE [LARGE SCALE GENOMIC DNA]</scope>
    <source>
        <strain evidence="3 4">Gsoil 809</strain>
    </source>
</reference>
<evidence type="ECO:0000256" key="1">
    <source>
        <dbReference type="SAM" id="SignalP"/>
    </source>
</evidence>
<dbReference type="Pfam" id="PF18962">
    <property type="entry name" value="Por_Secre_tail"/>
    <property type="match status" value="1"/>
</dbReference>
<dbReference type="InterPro" id="IPR013783">
    <property type="entry name" value="Ig-like_fold"/>
</dbReference>
<dbReference type="KEGG" id="agi:FSB73_20560"/>
<protein>
    <submittedName>
        <fullName evidence="3">T9SS type A sorting domain-containing protein</fullName>
    </submittedName>
</protein>